<protein>
    <submittedName>
        <fullName evidence="1">Uncharacterized protein</fullName>
    </submittedName>
</protein>
<keyword evidence="2" id="KW-1185">Reference proteome</keyword>
<gene>
    <name evidence="1" type="ORF">PanWU01x14_188710</name>
</gene>
<name>A0A2P5C2V7_PARAD</name>
<comment type="caution">
    <text evidence="1">The sequence shown here is derived from an EMBL/GenBank/DDBJ whole genome shotgun (WGS) entry which is preliminary data.</text>
</comment>
<evidence type="ECO:0000313" key="1">
    <source>
        <dbReference type="EMBL" id="PON55377.1"/>
    </source>
</evidence>
<dbReference type="AlphaFoldDB" id="A0A2P5C2V7"/>
<organism evidence="1 2">
    <name type="scientific">Parasponia andersonii</name>
    <name type="common">Sponia andersonii</name>
    <dbReference type="NCBI Taxonomy" id="3476"/>
    <lineage>
        <taxon>Eukaryota</taxon>
        <taxon>Viridiplantae</taxon>
        <taxon>Streptophyta</taxon>
        <taxon>Embryophyta</taxon>
        <taxon>Tracheophyta</taxon>
        <taxon>Spermatophyta</taxon>
        <taxon>Magnoliopsida</taxon>
        <taxon>eudicotyledons</taxon>
        <taxon>Gunneridae</taxon>
        <taxon>Pentapetalae</taxon>
        <taxon>rosids</taxon>
        <taxon>fabids</taxon>
        <taxon>Rosales</taxon>
        <taxon>Cannabaceae</taxon>
        <taxon>Parasponia</taxon>
    </lineage>
</organism>
<proteinExistence type="predicted"/>
<dbReference type="Proteomes" id="UP000237105">
    <property type="component" value="Unassembled WGS sequence"/>
</dbReference>
<sequence length="44" mass="5157">MAMGVDLYKSKAHRHLLPHWLSSTMPRHRLNVAKNWPFLSKSLT</sequence>
<dbReference type="OrthoDB" id="10298087at2759"/>
<evidence type="ECO:0000313" key="2">
    <source>
        <dbReference type="Proteomes" id="UP000237105"/>
    </source>
</evidence>
<dbReference type="EMBL" id="JXTB01000184">
    <property type="protein sequence ID" value="PON55377.1"/>
    <property type="molecule type" value="Genomic_DNA"/>
</dbReference>
<accession>A0A2P5C2V7</accession>
<reference evidence="2" key="1">
    <citation type="submission" date="2016-06" db="EMBL/GenBank/DDBJ databases">
        <title>Parallel loss of symbiosis genes in relatives of nitrogen-fixing non-legume Parasponia.</title>
        <authorList>
            <person name="Van Velzen R."/>
            <person name="Holmer R."/>
            <person name="Bu F."/>
            <person name="Rutten L."/>
            <person name="Van Zeijl A."/>
            <person name="Liu W."/>
            <person name="Santuari L."/>
            <person name="Cao Q."/>
            <person name="Sharma T."/>
            <person name="Shen D."/>
            <person name="Roswanjaya Y."/>
            <person name="Wardhani T."/>
            <person name="Kalhor M.S."/>
            <person name="Jansen J."/>
            <person name="Van den Hoogen J."/>
            <person name="Gungor B."/>
            <person name="Hartog M."/>
            <person name="Hontelez J."/>
            <person name="Verver J."/>
            <person name="Yang W.-C."/>
            <person name="Schijlen E."/>
            <person name="Repin R."/>
            <person name="Schilthuizen M."/>
            <person name="Schranz E."/>
            <person name="Heidstra R."/>
            <person name="Miyata K."/>
            <person name="Fedorova E."/>
            <person name="Kohlen W."/>
            <person name="Bisseling T."/>
            <person name="Smit S."/>
            <person name="Geurts R."/>
        </authorList>
    </citation>
    <scope>NUCLEOTIDE SEQUENCE [LARGE SCALE GENOMIC DNA]</scope>
    <source>
        <strain evidence="2">cv. WU1-14</strain>
    </source>
</reference>